<gene>
    <name evidence="2" type="ORF">SAMN04488556_3110</name>
</gene>
<dbReference type="Proteomes" id="UP000199199">
    <property type="component" value="Unassembled WGS sequence"/>
</dbReference>
<feature type="region of interest" description="Disordered" evidence="1">
    <location>
        <begin position="1"/>
        <end position="34"/>
    </location>
</feature>
<keyword evidence="3" id="KW-1185">Reference proteome</keyword>
<dbReference type="RefSeq" id="WP_092905785.1">
    <property type="nucleotide sequence ID" value="NZ_FOZS01000003.1"/>
</dbReference>
<reference evidence="3" key="1">
    <citation type="submission" date="2016-10" db="EMBL/GenBank/DDBJ databases">
        <authorList>
            <person name="Varghese N."/>
            <person name="Submissions S."/>
        </authorList>
    </citation>
    <scope>NUCLEOTIDE SEQUENCE [LARGE SCALE GENOMIC DNA]</scope>
    <source>
        <strain evidence="3">DSM 22427</strain>
    </source>
</reference>
<dbReference type="EMBL" id="FOZS01000003">
    <property type="protein sequence ID" value="SFS88462.1"/>
    <property type="molecule type" value="Genomic_DNA"/>
</dbReference>
<protein>
    <recommendedName>
        <fullName evidence="4">C2H2-type domain-containing protein</fullName>
    </recommendedName>
</protein>
<dbReference type="AlphaFoldDB" id="A0A1I6TGW0"/>
<organism evidence="2 3">
    <name type="scientific">Halostagnicola kamekurae</name>
    <dbReference type="NCBI Taxonomy" id="619731"/>
    <lineage>
        <taxon>Archaea</taxon>
        <taxon>Methanobacteriati</taxon>
        <taxon>Methanobacteriota</taxon>
        <taxon>Stenosarchaea group</taxon>
        <taxon>Halobacteria</taxon>
        <taxon>Halobacteriales</taxon>
        <taxon>Natrialbaceae</taxon>
        <taxon>Halostagnicola</taxon>
    </lineage>
</organism>
<sequence length="81" mass="9116">MTPDTPDTGSLHTTGAETIAATPSEESHLAELRRDHDRPYSCPLCAFVDDSRQTVYEHLLSSHRKRAITTALFENHLDPQR</sequence>
<proteinExistence type="predicted"/>
<accession>A0A1I6TGW0</accession>
<feature type="compositionally biased region" description="Basic and acidic residues" evidence="1">
    <location>
        <begin position="25"/>
        <end position="34"/>
    </location>
</feature>
<name>A0A1I6TGW0_9EURY</name>
<feature type="compositionally biased region" description="Polar residues" evidence="1">
    <location>
        <begin position="1"/>
        <end position="16"/>
    </location>
</feature>
<evidence type="ECO:0000256" key="1">
    <source>
        <dbReference type="SAM" id="MobiDB-lite"/>
    </source>
</evidence>
<evidence type="ECO:0000313" key="2">
    <source>
        <dbReference type="EMBL" id="SFS88462.1"/>
    </source>
</evidence>
<evidence type="ECO:0000313" key="3">
    <source>
        <dbReference type="Proteomes" id="UP000199199"/>
    </source>
</evidence>
<evidence type="ECO:0008006" key="4">
    <source>
        <dbReference type="Google" id="ProtNLM"/>
    </source>
</evidence>